<evidence type="ECO:0000313" key="2">
    <source>
        <dbReference type="Proteomes" id="UP000184304"/>
    </source>
</evidence>
<dbReference type="VEuPathDB" id="FungiDB:ASPTUDRAFT_56926"/>
<gene>
    <name evidence="1" type="ORF">ASPTUDRAFT_56926</name>
</gene>
<dbReference type="OrthoDB" id="10323803at2759"/>
<reference evidence="2" key="1">
    <citation type="journal article" date="2017" name="Genome Biol.">
        <title>Comparative genomics reveals high biological diversity and specific adaptations in the industrially and medically important fungal genus Aspergillus.</title>
        <authorList>
            <person name="de Vries R.P."/>
            <person name="Riley R."/>
            <person name="Wiebenga A."/>
            <person name="Aguilar-Osorio G."/>
            <person name="Amillis S."/>
            <person name="Uchima C.A."/>
            <person name="Anderluh G."/>
            <person name="Asadollahi M."/>
            <person name="Askin M."/>
            <person name="Barry K."/>
            <person name="Battaglia E."/>
            <person name="Bayram O."/>
            <person name="Benocci T."/>
            <person name="Braus-Stromeyer S.A."/>
            <person name="Caldana C."/>
            <person name="Canovas D."/>
            <person name="Cerqueira G.C."/>
            <person name="Chen F."/>
            <person name="Chen W."/>
            <person name="Choi C."/>
            <person name="Clum A."/>
            <person name="Dos Santos R.A."/>
            <person name="Damasio A.R."/>
            <person name="Diallinas G."/>
            <person name="Emri T."/>
            <person name="Fekete E."/>
            <person name="Flipphi M."/>
            <person name="Freyberg S."/>
            <person name="Gallo A."/>
            <person name="Gournas C."/>
            <person name="Habgood R."/>
            <person name="Hainaut M."/>
            <person name="Harispe M.L."/>
            <person name="Henrissat B."/>
            <person name="Hilden K.S."/>
            <person name="Hope R."/>
            <person name="Hossain A."/>
            <person name="Karabika E."/>
            <person name="Karaffa L."/>
            <person name="Karanyi Z."/>
            <person name="Krasevec N."/>
            <person name="Kuo A."/>
            <person name="Kusch H."/>
            <person name="LaButti K."/>
            <person name="Lagendijk E.L."/>
            <person name="Lapidus A."/>
            <person name="Levasseur A."/>
            <person name="Lindquist E."/>
            <person name="Lipzen A."/>
            <person name="Logrieco A.F."/>
            <person name="MacCabe A."/>
            <person name="Maekelae M.R."/>
            <person name="Malavazi I."/>
            <person name="Melin P."/>
            <person name="Meyer V."/>
            <person name="Mielnichuk N."/>
            <person name="Miskei M."/>
            <person name="Molnar A.P."/>
            <person name="Mule G."/>
            <person name="Ngan C.Y."/>
            <person name="Orejas M."/>
            <person name="Orosz E."/>
            <person name="Ouedraogo J.P."/>
            <person name="Overkamp K.M."/>
            <person name="Park H.-S."/>
            <person name="Perrone G."/>
            <person name="Piumi F."/>
            <person name="Punt P.J."/>
            <person name="Ram A.F."/>
            <person name="Ramon A."/>
            <person name="Rauscher S."/>
            <person name="Record E."/>
            <person name="Riano-Pachon D.M."/>
            <person name="Robert V."/>
            <person name="Roehrig J."/>
            <person name="Ruller R."/>
            <person name="Salamov A."/>
            <person name="Salih N.S."/>
            <person name="Samson R.A."/>
            <person name="Sandor E."/>
            <person name="Sanguinetti M."/>
            <person name="Schuetze T."/>
            <person name="Sepcic K."/>
            <person name="Shelest E."/>
            <person name="Sherlock G."/>
            <person name="Sophianopoulou V."/>
            <person name="Squina F.M."/>
            <person name="Sun H."/>
            <person name="Susca A."/>
            <person name="Todd R.B."/>
            <person name="Tsang A."/>
            <person name="Unkles S.E."/>
            <person name="van de Wiele N."/>
            <person name="van Rossen-Uffink D."/>
            <person name="Oliveira J.V."/>
            <person name="Vesth T.C."/>
            <person name="Visser J."/>
            <person name="Yu J.-H."/>
            <person name="Zhou M."/>
            <person name="Andersen M.R."/>
            <person name="Archer D.B."/>
            <person name="Baker S.E."/>
            <person name="Benoit I."/>
            <person name="Brakhage A.A."/>
            <person name="Braus G.H."/>
            <person name="Fischer R."/>
            <person name="Frisvad J.C."/>
            <person name="Goldman G.H."/>
            <person name="Houbraken J."/>
            <person name="Oakley B."/>
            <person name="Pocsi I."/>
            <person name="Scazzocchio C."/>
            <person name="Seiboth B."/>
            <person name="vanKuyk P.A."/>
            <person name="Wortman J."/>
            <person name="Dyer P.S."/>
            <person name="Grigoriev I.V."/>
        </authorList>
    </citation>
    <scope>NUCLEOTIDE SEQUENCE [LARGE SCALE GENOMIC DNA]</scope>
    <source>
        <strain evidence="2">CBS 134.48</strain>
    </source>
</reference>
<keyword evidence="2" id="KW-1185">Reference proteome</keyword>
<accession>A0A1L9N1D3</accession>
<protein>
    <submittedName>
        <fullName evidence="1">Uncharacterized protein</fullName>
    </submittedName>
</protein>
<dbReference type="EMBL" id="KV878204">
    <property type="protein sequence ID" value="OJI82935.1"/>
    <property type="molecule type" value="Genomic_DNA"/>
</dbReference>
<proteinExistence type="predicted"/>
<dbReference type="AlphaFoldDB" id="A0A1L9N1D3"/>
<dbReference type="Proteomes" id="UP000184304">
    <property type="component" value="Unassembled WGS sequence"/>
</dbReference>
<evidence type="ECO:0000313" key="1">
    <source>
        <dbReference type="EMBL" id="OJI82935.1"/>
    </source>
</evidence>
<sequence length="267" mass="29449">MSHSKPFAVELWKCSPGRRNTQVGKTERKIEWNELAIGWVGRSCMLVPTGWFIRASLILEGTETKRGRMGRSVGAERRPAKGGSQQIMRSWKCVSHPPPIPSFLRFPSYPGKVAVLTWFKVLPQPCGRLPTSNGSHLGHMRNPSRINKSATAPSLMLVMGCRRIAGCSPTGSAAWSPARREQIPQRQLAAAVRRSAGLCTVPSLSPHDIHEGIRHREERKRSQALRMAVAENGPHNSMTLLPACQPTSPSVNRQCPWLSSGGARQRS</sequence>
<organism evidence="1 2">
    <name type="scientific">Aspergillus tubingensis (strain CBS 134.48)</name>
    <dbReference type="NCBI Taxonomy" id="767770"/>
    <lineage>
        <taxon>Eukaryota</taxon>
        <taxon>Fungi</taxon>
        <taxon>Dikarya</taxon>
        <taxon>Ascomycota</taxon>
        <taxon>Pezizomycotina</taxon>
        <taxon>Eurotiomycetes</taxon>
        <taxon>Eurotiomycetidae</taxon>
        <taxon>Eurotiales</taxon>
        <taxon>Aspergillaceae</taxon>
        <taxon>Aspergillus</taxon>
        <taxon>Aspergillus subgen. Circumdati</taxon>
    </lineage>
</organism>
<name>A0A1L9N1D3_ASPTC</name>